<keyword evidence="4 9" id="KW-0812">Transmembrane</keyword>
<protein>
    <recommendedName>
        <fullName evidence="9">Sec-independent protein translocase protein TatA</fullName>
    </recommendedName>
</protein>
<dbReference type="NCBIfam" id="TIGR01411">
    <property type="entry name" value="tatAE"/>
    <property type="match status" value="1"/>
</dbReference>
<keyword evidence="3 9" id="KW-1003">Cell membrane</keyword>
<dbReference type="EMBL" id="JAKEVY010000004">
    <property type="protein sequence ID" value="MCF1716108.1"/>
    <property type="molecule type" value="Genomic_DNA"/>
</dbReference>
<keyword evidence="7 9" id="KW-0811">Translocation</keyword>
<evidence type="ECO:0000256" key="7">
    <source>
        <dbReference type="ARBA" id="ARBA00023010"/>
    </source>
</evidence>
<evidence type="ECO:0000256" key="6">
    <source>
        <dbReference type="ARBA" id="ARBA00022989"/>
    </source>
</evidence>
<keyword evidence="6 9" id="KW-1133">Transmembrane helix</keyword>
<reference evidence="10 11" key="1">
    <citation type="submission" date="2022-01" db="EMBL/GenBank/DDBJ databases">
        <title>Flavihumibacter sp. nov., isolated from sediment of a river.</title>
        <authorList>
            <person name="Liu H."/>
        </authorList>
    </citation>
    <scope>NUCLEOTIDE SEQUENCE [LARGE SCALE GENOMIC DNA]</scope>
    <source>
        <strain evidence="10 11">RY-1</strain>
    </source>
</reference>
<dbReference type="InterPro" id="IPR006312">
    <property type="entry name" value="TatA/E"/>
</dbReference>
<feature type="transmembrane region" description="Helical" evidence="9">
    <location>
        <begin position="6"/>
        <end position="29"/>
    </location>
</feature>
<dbReference type="PANTHER" id="PTHR42982:SF1">
    <property type="entry name" value="SEC-INDEPENDENT PROTEIN TRANSLOCASE PROTEIN TATA"/>
    <property type="match status" value="1"/>
</dbReference>
<gene>
    <name evidence="9" type="primary">tatA</name>
    <name evidence="10" type="ORF">L0U88_15815</name>
</gene>
<dbReference type="Proteomes" id="UP001200145">
    <property type="component" value="Unassembled WGS sequence"/>
</dbReference>
<comment type="subcellular location">
    <subcellularLocation>
        <location evidence="1 9">Cell membrane</location>
        <topology evidence="1 9">Single-pass membrane protein</topology>
    </subcellularLocation>
</comment>
<evidence type="ECO:0000256" key="5">
    <source>
        <dbReference type="ARBA" id="ARBA00022927"/>
    </source>
</evidence>
<keyword evidence="5 9" id="KW-0653">Protein transport</keyword>
<evidence type="ECO:0000256" key="2">
    <source>
        <dbReference type="ARBA" id="ARBA00022448"/>
    </source>
</evidence>
<accession>A0ABS9BM84</accession>
<evidence type="ECO:0000313" key="11">
    <source>
        <dbReference type="Proteomes" id="UP001200145"/>
    </source>
</evidence>
<comment type="subunit">
    <text evidence="9">Forms a complex with TatC.</text>
</comment>
<comment type="similarity">
    <text evidence="9">Belongs to the TatA/E family.</text>
</comment>
<dbReference type="Pfam" id="PF02416">
    <property type="entry name" value="TatA_B_E"/>
    <property type="match status" value="1"/>
</dbReference>
<evidence type="ECO:0000256" key="1">
    <source>
        <dbReference type="ARBA" id="ARBA00004162"/>
    </source>
</evidence>
<comment type="function">
    <text evidence="9">Part of the twin-arginine translocation (Tat) system that transports large folded proteins containing a characteristic twin-arginine motif in their signal peptide across membranes. TatA could form the protein-conducting channel of the Tat system.</text>
</comment>
<keyword evidence="8 9" id="KW-0472">Membrane</keyword>
<dbReference type="PANTHER" id="PTHR42982">
    <property type="entry name" value="SEC-INDEPENDENT PROTEIN TRANSLOCASE PROTEIN TATA"/>
    <property type="match status" value="1"/>
</dbReference>
<evidence type="ECO:0000256" key="8">
    <source>
        <dbReference type="ARBA" id="ARBA00023136"/>
    </source>
</evidence>
<dbReference type="HAMAP" id="MF_00236">
    <property type="entry name" value="TatA_E"/>
    <property type="match status" value="1"/>
</dbReference>
<evidence type="ECO:0000256" key="9">
    <source>
        <dbReference type="HAMAP-Rule" id="MF_00236"/>
    </source>
</evidence>
<dbReference type="InterPro" id="IPR003369">
    <property type="entry name" value="TatA/B/E"/>
</dbReference>
<organism evidence="10 11">
    <name type="scientific">Flavihumibacter fluminis</name>
    <dbReference type="NCBI Taxonomy" id="2909236"/>
    <lineage>
        <taxon>Bacteria</taxon>
        <taxon>Pseudomonadati</taxon>
        <taxon>Bacteroidota</taxon>
        <taxon>Chitinophagia</taxon>
        <taxon>Chitinophagales</taxon>
        <taxon>Chitinophagaceae</taxon>
        <taxon>Flavihumibacter</taxon>
    </lineage>
</organism>
<dbReference type="RefSeq" id="WP_234867059.1">
    <property type="nucleotide sequence ID" value="NZ_JAKEVY010000004.1"/>
</dbReference>
<dbReference type="Gene3D" id="1.20.5.3310">
    <property type="match status" value="1"/>
</dbReference>
<name>A0ABS9BM84_9BACT</name>
<evidence type="ECO:0000256" key="3">
    <source>
        <dbReference type="ARBA" id="ARBA00022475"/>
    </source>
</evidence>
<evidence type="ECO:0000313" key="10">
    <source>
        <dbReference type="EMBL" id="MCF1716108.1"/>
    </source>
</evidence>
<comment type="caution">
    <text evidence="10">The sequence shown here is derived from an EMBL/GenBank/DDBJ whole genome shotgun (WGS) entry which is preliminary data.</text>
</comment>
<keyword evidence="2 9" id="KW-0813">Transport</keyword>
<proteinExistence type="inferred from homology"/>
<sequence length="74" mass="8307">MLVANQLLMISMPGGSEWILIILVVLLLFGGRKIPELMRGLGRGIREFNDAKNNVKEEIEQGIKEKDKTTSPQQ</sequence>
<evidence type="ECO:0000256" key="4">
    <source>
        <dbReference type="ARBA" id="ARBA00022692"/>
    </source>
</evidence>
<keyword evidence="11" id="KW-1185">Reference proteome</keyword>